<accession>A0A834B2F8</accession>
<gene>
    <name evidence="1" type="ORF">HJG60_010268</name>
</gene>
<comment type="caution">
    <text evidence="1">The sequence shown here is derived from an EMBL/GenBank/DDBJ whole genome shotgun (WGS) entry which is preliminary data.</text>
</comment>
<dbReference type="EMBL" id="JABVXQ010000003">
    <property type="protein sequence ID" value="KAF6119885.1"/>
    <property type="molecule type" value="Genomic_DNA"/>
</dbReference>
<evidence type="ECO:0000313" key="2">
    <source>
        <dbReference type="Proteomes" id="UP000664940"/>
    </source>
</evidence>
<reference evidence="1 2" key="1">
    <citation type="journal article" date="2020" name="Nature">
        <title>Six reference-quality genomes reveal evolution of bat adaptations.</title>
        <authorList>
            <person name="Jebb D."/>
            <person name="Huang Z."/>
            <person name="Pippel M."/>
            <person name="Hughes G.M."/>
            <person name="Lavrichenko K."/>
            <person name="Devanna P."/>
            <person name="Winkler S."/>
            <person name="Jermiin L.S."/>
            <person name="Skirmuntt E.C."/>
            <person name="Katzourakis A."/>
            <person name="Burkitt-Gray L."/>
            <person name="Ray D.A."/>
            <person name="Sullivan K.A.M."/>
            <person name="Roscito J.G."/>
            <person name="Kirilenko B.M."/>
            <person name="Davalos L.M."/>
            <person name="Corthals A.P."/>
            <person name="Power M.L."/>
            <person name="Jones G."/>
            <person name="Ransome R.D."/>
            <person name="Dechmann D.K.N."/>
            <person name="Locatelli A.G."/>
            <person name="Puechmaille S.J."/>
            <person name="Fedrigo O."/>
            <person name="Jarvis E.D."/>
            <person name="Hiller M."/>
            <person name="Vernes S.C."/>
            <person name="Myers E.W."/>
            <person name="Teeling E.C."/>
        </authorList>
    </citation>
    <scope>NUCLEOTIDE SEQUENCE [LARGE SCALE GENOMIC DNA]</scope>
    <source>
        <strain evidence="1">Bat1K_MPI-CBG_1</strain>
    </source>
</reference>
<evidence type="ECO:0000313" key="1">
    <source>
        <dbReference type="EMBL" id="KAF6119885.1"/>
    </source>
</evidence>
<organism evidence="1 2">
    <name type="scientific">Phyllostomus discolor</name>
    <name type="common">pale spear-nosed bat</name>
    <dbReference type="NCBI Taxonomy" id="89673"/>
    <lineage>
        <taxon>Eukaryota</taxon>
        <taxon>Metazoa</taxon>
        <taxon>Chordata</taxon>
        <taxon>Craniata</taxon>
        <taxon>Vertebrata</taxon>
        <taxon>Euteleostomi</taxon>
        <taxon>Mammalia</taxon>
        <taxon>Eutheria</taxon>
        <taxon>Laurasiatheria</taxon>
        <taxon>Chiroptera</taxon>
        <taxon>Yangochiroptera</taxon>
        <taxon>Phyllostomidae</taxon>
        <taxon>Phyllostominae</taxon>
        <taxon>Phyllostomus</taxon>
    </lineage>
</organism>
<dbReference type="Proteomes" id="UP000664940">
    <property type="component" value="Unassembled WGS sequence"/>
</dbReference>
<proteinExistence type="predicted"/>
<dbReference type="AlphaFoldDB" id="A0A834B2F8"/>
<sequence length="164" mass="18220">MVSLACRVCWFSCFVLPLEERMFLIIWHGEGPARVECGLHMSVPVWLTYILVRACGGLFPPGWPLKPLFPGDKLLDILGTNHFLQDLQARTAVEKSNSGLGKESPVFMSLSVVLQRMPCDPMSRAVFISQNPEGFCVVPSSEVKLGNNFSFPNSEFGLIFKEGL</sequence>
<protein>
    <submittedName>
        <fullName evidence="1">Uncharacterized protein</fullName>
    </submittedName>
</protein>
<name>A0A834B2F8_9CHIR</name>